<reference evidence="2 3" key="1">
    <citation type="submission" date="2021-07" db="EMBL/GenBank/DDBJ databases">
        <title>Paenibacillus radiodurans sp. nov., isolated from the southeastern edge of Tengger Desert.</title>
        <authorList>
            <person name="Zhang G."/>
        </authorList>
    </citation>
    <scope>NUCLEOTIDE SEQUENCE [LARGE SCALE GENOMIC DNA]</scope>
    <source>
        <strain evidence="2 3">DT7-4</strain>
    </source>
</reference>
<proteinExistence type="predicted"/>
<keyword evidence="3" id="KW-1185">Reference proteome</keyword>
<dbReference type="Gene3D" id="3.40.50.1820">
    <property type="entry name" value="alpha/beta hydrolase"/>
    <property type="match status" value="2"/>
</dbReference>
<name>A0ABS7D5C5_9BACL</name>
<feature type="region of interest" description="Disordered" evidence="1">
    <location>
        <begin position="130"/>
        <end position="154"/>
    </location>
</feature>
<dbReference type="InterPro" id="IPR050266">
    <property type="entry name" value="AB_hydrolase_sf"/>
</dbReference>
<dbReference type="InterPro" id="IPR029058">
    <property type="entry name" value="AB_hydrolase_fold"/>
</dbReference>
<comment type="caution">
    <text evidence="2">The sequence shown here is derived from an EMBL/GenBank/DDBJ whole genome shotgun (WGS) entry which is preliminary data.</text>
</comment>
<dbReference type="Proteomes" id="UP000812277">
    <property type="component" value="Unassembled WGS sequence"/>
</dbReference>
<evidence type="ECO:0000313" key="3">
    <source>
        <dbReference type="Proteomes" id="UP000812277"/>
    </source>
</evidence>
<sequence length="335" mass="35094">MTNSAHMLQSQQRSSQNTGTILWLSGWSIADAAFDSLRGSLPEWRHAAAGYAHAESPEQFYAIADAAARECRQAAAGPLLLAGWSLGSLIALRLAWNGLANQPPSGTAGGPADGTAHGLASGTAHGLAGGTAWKPGGSAGSDDGESAVLPAGGSPNGPVNRLVDGLILLSGTACFVRPKGESSLGWPDIYVRQMSSALKQNREAVEIKFRETLLTASERLEGYSDRLPPAGSWSTEALLAGLGLLRSEDCRPLLPGLAIPSLLIHGTDDTVCPPGAAQELCHELPDAQYMPMAGSGHAVGLTRYEETADAIRRWWHGQQAKNDTAPIQPQRGQLL</sequence>
<organism evidence="2 3">
    <name type="scientific">Paenibacillus oenotherae</name>
    <dbReference type="NCBI Taxonomy" id="1435645"/>
    <lineage>
        <taxon>Bacteria</taxon>
        <taxon>Bacillati</taxon>
        <taxon>Bacillota</taxon>
        <taxon>Bacilli</taxon>
        <taxon>Bacillales</taxon>
        <taxon>Paenibacillaceae</taxon>
        <taxon>Paenibacillus</taxon>
    </lineage>
</organism>
<dbReference type="SUPFAM" id="SSF53474">
    <property type="entry name" value="alpha/beta-Hydrolases"/>
    <property type="match status" value="1"/>
</dbReference>
<protein>
    <recommendedName>
        <fullName evidence="4">Alpha/beta hydrolase</fullName>
    </recommendedName>
</protein>
<dbReference type="PANTHER" id="PTHR43798">
    <property type="entry name" value="MONOACYLGLYCEROL LIPASE"/>
    <property type="match status" value="1"/>
</dbReference>
<evidence type="ECO:0000313" key="2">
    <source>
        <dbReference type="EMBL" id="MBW7475147.1"/>
    </source>
</evidence>
<evidence type="ECO:0000256" key="1">
    <source>
        <dbReference type="SAM" id="MobiDB-lite"/>
    </source>
</evidence>
<evidence type="ECO:0008006" key="4">
    <source>
        <dbReference type="Google" id="ProtNLM"/>
    </source>
</evidence>
<accession>A0ABS7D5C5</accession>
<gene>
    <name evidence="2" type="ORF">K0T92_10345</name>
</gene>
<dbReference type="EMBL" id="JAHZIJ010000005">
    <property type="protein sequence ID" value="MBW7475147.1"/>
    <property type="molecule type" value="Genomic_DNA"/>
</dbReference>
<dbReference type="PANTHER" id="PTHR43798:SF33">
    <property type="entry name" value="HYDROLASE, PUTATIVE (AFU_ORTHOLOGUE AFUA_2G14860)-RELATED"/>
    <property type="match status" value="1"/>
</dbReference>
<dbReference type="RefSeq" id="WP_219872379.1">
    <property type="nucleotide sequence ID" value="NZ_JAHZIJ010000005.1"/>
</dbReference>